<evidence type="ECO:0000256" key="2">
    <source>
        <dbReference type="ARBA" id="ARBA00053793"/>
    </source>
</evidence>
<dbReference type="PIRSF" id="PIRSF029827">
    <property type="entry name" value="Fe_traffic_YggX"/>
    <property type="match status" value="1"/>
</dbReference>
<evidence type="ECO:0000256" key="3">
    <source>
        <dbReference type="ARBA" id="ARBA00061679"/>
    </source>
</evidence>
<dbReference type="PANTHER" id="PTHR36965:SF1">
    <property type="entry name" value="FE(2+)-TRAFFICKING PROTEIN-RELATED"/>
    <property type="match status" value="1"/>
</dbReference>
<dbReference type="GO" id="GO:0034599">
    <property type="term" value="P:cellular response to oxidative stress"/>
    <property type="evidence" value="ECO:0007669"/>
    <property type="project" value="TreeGrafter"/>
</dbReference>
<gene>
    <name evidence="6" type="ORF">CRV12_02460</name>
</gene>
<dbReference type="FunFam" id="1.10.3880.10:FF:000001">
    <property type="entry name" value="Probable Fe(2+)-trafficking protein"/>
    <property type="match status" value="1"/>
</dbReference>
<dbReference type="AlphaFoldDB" id="A0A2P5SZU7"/>
<comment type="similarity">
    <text evidence="3 5">Belongs to the Fe(2+)-trafficking protein family.</text>
</comment>
<reference evidence="6 7" key="1">
    <citation type="journal article" date="2018" name="Genome Biol. Evol.">
        <title>Cladogenesis and Genomic Streamlining in Extracellular Endosymbionts of Tropical Stink Bugs.</title>
        <authorList>
            <person name="Otero-Bravo A."/>
            <person name="Goffredi S."/>
            <person name="Sabree Z.L."/>
        </authorList>
    </citation>
    <scope>NUCLEOTIDE SEQUENCE [LARGE SCALE GENOMIC DNA]</scope>
    <source>
        <strain evidence="6 7">SoEE</strain>
    </source>
</reference>
<comment type="subunit">
    <text evidence="5">Monomer.</text>
</comment>
<dbReference type="InterPro" id="IPR007457">
    <property type="entry name" value="Fe_traffick_prot_YggX"/>
</dbReference>
<evidence type="ECO:0000256" key="5">
    <source>
        <dbReference type="HAMAP-Rule" id="MF_00686"/>
    </source>
</evidence>
<dbReference type="PANTHER" id="PTHR36965">
    <property type="entry name" value="FE(2+)-TRAFFICKING PROTEIN-RELATED"/>
    <property type="match status" value="1"/>
</dbReference>
<dbReference type="Pfam" id="PF04362">
    <property type="entry name" value="Iron_traffic"/>
    <property type="match status" value="1"/>
</dbReference>
<comment type="function">
    <text evidence="2">Could be a mediator in iron transactions between iron acquisition and iron-requiring processes, such as synthesis and/or repair of Fe-S clusters in biosynthetic enzymes. Necessary to maintain high levels of aconitase under oxidative stress.</text>
</comment>
<dbReference type="Gene3D" id="1.10.3880.10">
    <property type="entry name" value="Fe(II) trafficking protein YggX"/>
    <property type="match status" value="1"/>
</dbReference>
<accession>A0A2P5SZU7</accession>
<proteinExistence type="inferred from homology"/>
<dbReference type="Proteomes" id="UP000296153">
    <property type="component" value="Unassembled WGS sequence"/>
</dbReference>
<keyword evidence="1 5" id="KW-0408">Iron</keyword>
<dbReference type="NCBIfam" id="NF003817">
    <property type="entry name" value="PRK05408.1"/>
    <property type="match status" value="1"/>
</dbReference>
<sequence>MSRTVFCAFLQCQSEGLDFQVYPGSIGKRIHNEISKKAWQQWINKQTTLINENKLNLINQNDRKFLENEMIKFLFK</sequence>
<evidence type="ECO:0000313" key="7">
    <source>
        <dbReference type="Proteomes" id="UP000296153"/>
    </source>
</evidence>
<dbReference type="EMBL" id="PDKT01000003">
    <property type="protein sequence ID" value="PPI87836.1"/>
    <property type="molecule type" value="Genomic_DNA"/>
</dbReference>
<dbReference type="OrthoDB" id="9804318at2"/>
<dbReference type="SUPFAM" id="SSF111148">
    <property type="entry name" value="YggX-like"/>
    <property type="match status" value="1"/>
</dbReference>
<evidence type="ECO:0000313" key="6">
    <source>
        <dbReference type="EMBL" id="PPI87836.1"/>
    </source>
</evidence>
<dbReference type="HAMAP" id="MF_00686">
    <property type="entry name" value="Fe_traffic_YggX"/>
    <property type="match status" value="1"/>
</dbReference>
<name>A0A2P5SZU7_9GAMM</name>
<dbReference type="InterPro" id="IPR036766">
    <property type="entry name" value="Fe_traffick_prot_YggX_sf"/>
</dbReference>
<evidence type="ECO:0000256" key="4">
    <source>
        <dbReference type="ARBA" id="ARBA00070403"/>
    </source>
</evidence>
<comment type="caution">
    <text evidence="6">The sequence shown here is derived from an EMBL/GenBank/DDBJ whole genome shotgun (WGS) entry which is preliminary data.</text>
</comment>
<dbReference type="GO" id="GO:0005829">
    <property type="term" value="C:cytosol"/>
    <property type="evidence" value="ECO:0007669"/>
    <property type="project" value="TreeGrafter"/>
</dbReference>
<evidence type="ECO:0000256" key="1">
    <source>
        <dbReference type="ARBA" id="ARBA00023004"/>
    </source>
</evidence>
<organism evidence="6 7">
    <name type="scientific">Candidatus Pantoea edessiphila</name>
    <dbReference type="NCBI Taxonomy" id="2044610"/>
    <lineage>
        <taxon>Bacteria</taxon>
        <taxon>Pseudomonadati</taxon>
        <taxon>Pseudomonadota</taxon>
        <taxon>Gammaproteobacteria</taxon>
        <taxon>Enterobacterales</taxon>
        <taxon>Erwiniaceae</taxon>
        <taxon>Pantoea</taxon>
    </lineage>
</organism>
<dbReference type="GO" id="GO:0005506">
    <property type="term" value="F:iron ion binding"/>
    <property type="evidence" value="ECO:0007669"/>
    <property type="project" value="UniProtKB-UniRule"/>
</dbReference>
<dbReference type="RefSeq" id="WP_136131081.1">
    <property type="nucleotide sequence ID" value="NZ_PDKT01000003.1"/>
</dbReference>
<protein>
    <recommendedName>
        <fullName evidence="4 5">Probable Fe(2+)-trafficking protein</fullName>
    </recommendedName>
</protein>